<evidence type="ECO:0000313" key="2">
    <source>
        <dbReference type="EMBL" id="CEL60265.1"/>
    </source>
</evidence>
<sequence length="86" mass="9285">MTFSCMAIYVNSSAPSKDSLGTLNGISQTTISVIRAIGPATATSLFSLSVRKNILGGNFIYAILLVTCCIAIYASRWLKEEKRAYT</sequence>
<keyword evidence="3" id="KW-1185">Reference proteome</keyword>
<gene>
    <name evidence="2" type="ORF">RSOLAG1IB_09489</name>
</gene>
<reference evidence="2 3" key="1">
    <citation type="submission" date="2014-11" db="EMBL/GenBank/DDBJ databases">
        <authorList>
            <person name="Wibberg Daniel"/>
        </authorList>
    </citation>
    <scope>NUCLEOTIDE SEQUENCE [LARGE SCALE GENOMIC DNA]</scope>
    <source>
        <strain evidence="2">Rhizoctonia solani AG1-IB 7/3/14</strain>
    </source>
</reference>
<keyword evidence="1" id="KW-1133">Transmembrane helix</keyword>
<dbReference type="InterPro" id="IPR036259">
    <property type="entry name" value="MFS_trans_sf"/>
</dbReference>
<proteinExistence type="predicted"/>
<dbReference type="SUPFAM" id="SSF103473">
    <property type="entry name" value="MFS general substrate transporter"/>
    <property type="match status" value="1"/>
</dbReference>
<accession>A0A0B7FRG2</accession>
<organism evidence="2 3">
    <name type="scientific">Thanatephorus cucumeris (strain AG1-IB / isolate 7/3/14)</name>
    <name type="common">Lettuce bottom rot fungus</name>
    <name type="synonym">Rhizoctonia solani</name>
    <dbReference type="NCBI Taxonomy" id="1108050"/>
    <lineage>
        <taxon>Eukaryota</taxon>
        <taxon>Fungi</taxon>
        <taxon>Dikarya</taxon>
        <taxon>Basidiomycota</taxon>
        <taxon>Agaricomycotina</taxon>
        <taxon>Agaricomycetes</taxon>
        <taxon>Cantharellales</taxon>
        <taxon>Ceratobasidiaceae</taxon>
        <taxon>Rhizoctonia</taxon>
        <taxon>Rhizoctonia solani AG-1</taxon>
    </lineage>
</organism>
<dbReference type="AlphaFoldDB" id="A0A0B7FRG2"/>
<evidence type="ECO:0000313" key="3">
    <source>
        <dbReference type="Proteomes" id="UP000059188"/>
    </source>
</evidence>
<name>A0A0B7FRG2_THACB</name>
<dbReference type="OrthoDB" id="419616at2759"/>
<keyword evidence="1" id="KW-0812">Transmembrane</keyword>
<dbReference type="EMBL" id="LN679144">
    <property type="protein sequence ID" value="CEL60265.1"/>
    <property type="molecule type" value="Genomic_DNA"/>
</dbReference>
<evidence type="ECO:0000256" key="1">
    <source>
        <dbReference type="SAM" id="Phobius"/>
    </source>
</evidence>
<dbReference type="Proteomes" id="UP000059188">
    <property type="component" value="Unassembled WGS sequence"/>
</dbReference>
<protein>
    <submittedName>
        <fullName evidence="2">Uncharacterized protein</fullName>
    </submittedName>
</protein>
<keyword evidence="1" id="KW-0472">Membrane</keyword>
<feature type="transmembrane region" description="Helical" evidence="1">
    <location>
        <begin position="54"/>
        <end position="74"/>
    </location>
</feature>